<evidence type="ECO:0000256" key="9">
    <source>
        <dbReference type="SAM" id="MobiDB-lite"/>
    </source>
</evidence>
<dbReference type="InterPro" id="IPR001841">
    <property type="entry name" value="Znf_RING"/>
</dbReference>
<protein>
    <recommendedName>
        <fullName evidence="2">RING-type E3 ubiquitin transferase</fullName>
        <ecNumber evidence="2">2.3.2.27</ecNumber>
    </recommendedName>
</protein>
<feature type="region of interest" description="Disordered" evidence="9">
    <location>
        <begin position="77"/>
        <end position="164"/>
    </location>
</feature>
<dbReference type="STRING" id="3076.A0A2P6TVA5"/>
<keyword evidence="7" id="KW-0862">Zinc</keyword>
<evidence type="ECO:0000256" key="8">
    <source>
        <dbReference type="PROSITE-ProRule" id="PRU00175"/>
    </source>
</evidence>
<dbReference type="PROSITE" id="PS50089">
    <property type="entry name" value="ZF_RING_2"/>
    <property type="match status" value="1"/>
</dbReference>
<evidence type="ECO:0000259" key="10">
    <source>
        <dbReference type="PROSITE" id="PS50089"/>
    </source>
</evidence>
<keyword evidence="5 8" id="KW-0863">Zinc-finger</keyword>
<comment type="catalytic activity">
    <reaction evidence="1">
        <text>S-ubiquitinyl-[E2 ubiquitin-conjugating enzyme]-L-cysteine + [acceptor protein]-L-lysine = [E2 ubiquitin-conjugating enzyme]-L-cysteine + N(6)-ubiquitinyl-[acceptor protein]-L-lysine.</text>
        <dbReference type="EC" id="2.3.2.27"/>
    </reaction>
</comment>
<evidence type="ECO:0000256" key="2">
    <source>
        <dbReference type="ARBA" id="ARBA00012483"/>
    </source>
</evidence>
<dbReference type="SUPFAM" id="SSF57850">
    <property type="entry name" value="RING/U-box"/>
    <property type="match status" value="1"/>
</dbReference>
<dbReference type="SMART" id="SM00184">
    <property type="entry name" value="RING"/>
    <property type="match status" value="1"/>
</dbReference>
<dbReference type="GO" id="GO:0016874">
    <property type="term" value="F:ligase activity"/>
    <property type="evidence" value="ECO:0007669"/>
    <property type="project" value="UniProtKB-KW"/>
</dbReference>
<proteinExistence type="predicted"/>
<dbReference type="EC" id="2.3.2.27" evidence="2"/>
<feature type="domain" description="RING-type" evidence="10">
    <location>
        <begin position="174"/>
        <end position="214"/>
    </location>
</feature>
<evidence type="ECO:0000313" key="11">
    <source>
        <dbReference type="EMBL" id="PRW57997.1"/>
    </source>
</evidence>
<gene>
    <name evidence="11" type="ORF">C2E21_3560</name>
</gene>
<evidence type="ECO:0000256" key="3">
    <source>
        <dbReference type="ARBA" id="ARBA00022679"/>
    </source>
</evidence>
<dbReference type="CDD" id="cd23116">
    <property type="entry name" value="RING-H2_AIRP1-like"/>
    <property type="match status" value="1"/>
</dbReference>
<dbReference type="PANTHER" id="PTHR46463:SF86">
    <property type="entry name" value="RING-TYPE DOMAIN-CONTAINING PROTEIN"/>
    <property type="match status" value="1"/>
</dbReference>
<feature type="compositionally biased region" description="Low complexity" evidence="9">
    <location>
        <begin position="85"/>
        <end position="103"/>
    </location>
</feature>
<evidence type="ECO:0000313" key="12">
    <source>
        <dbReference type="Proteomes" id="UP000239899"/>
    </source>
</evidence>
<reference evidence="11 12" key="1">
    <citation type="journal article" date="2018" name="Plant J.">
        <title>Genome sequences of Chlorella sorokiniana UTEX 1602 and Micractinium conductrix SAG 241.80: implications to maltose excretion by a green alga.</title>
        <authorList>
            <person name="Arriola M.B."/>
            <person name="Velmurugan N."/>
            <person name="Zhang Y."/>
            <person name="Plunkett M.H."/>
            <person name="Hondzo H."/>
            <person name="Barney B.M."/>
        </authorList>
    </citation>
    <scope>NUCLEOTIDE SEQUENCE [LARGE SCALE GENOMIC DNA]</scope>
    <source>
        <strain evidence="12">UTEX 1602</strain>
    </source>
</reference>
<dbReference type="GO" id="GO:0061630">
    <property type="term" value="F:ubiquitin protein ligase activity"/>
    <property type="evidence" value="ECO:0007669"/>
    <property type="project" value="UniProtKB-EC"/>
</dbReference>
<accession>A0A2P6TVA5</accession>
<name>A0A2P6TVA5_CHLSO</name>
<feature type="compositionally biased region" description="Pro residues" evidence="9">
    <location>
        <begin position="104"/>
        <end position="116"/>
    </location>
</feature>
<dbReference type="InterPro" id="IPR013083">
    <property type="entry name" value="Znf_RING/FYVE/PHD"/>
</dbReference>
<feature type="compositionally biased region" description="Gly residues" evidence="9">
    <location>
        <begin position="128"/>
        <end position="144"/>
    </location>
</feature>
<organism evidence="11 12">
    <name type="scientific">Chlorella sorokiniana</name>
    <name type="common">Freshwater green alga</name>
    <dbReference type="NCBI Taxonomy" id="3076"/>
    <lineage>
        <taxon>Eukaryota</taxon>
        <taxon>Viridiplantae</taxon>
        <taxon>Chlorophyta</taxon>
        <taxon>core chlorophytes</taxon>
        <taxon>Trebouxiophyceae</taxon>
        <taxon>Chlorellales</taxon>
        <taxon>Chlorellaceae</taxon>
        <taxon>Chlorella clade</taxon>
        <taxon>Chlorella</taxon>
    </lineage>
</organism>
<keyword evidence="12" id="KW-1185">Reference proteome</keyword>
<dbReference type="AlphaFoldDB" id="A0A2P6TVA5"/>
<evidence type="ECO:0000256" key="6">
    <source>
        <dbReference type="ARBA" id="ARBA00022786"/>
    </source>
</evidence>
<keyword evidence="4" id="KW-0479">Metal-binding</keyword>
<dbReference type="Gene3D" id="3.30.40.10">
    <property type="entry name" value="Zinc/RING finger domain, C3HC4 (zinc finger)"/>
    <property type="match status" value="1"/>
</dbReference>
<evidence type="ECO:0000256" key="1">
    <source>
        <dbReference type="ARBA" id="ARBA00000900"/>
    </source>
</evidence>
<dbReference type="GO" id="GO:0008270">
    <property type="term" value="F:zinc ion binding"/>
    <property type="evidence" value="ECO:0007669"/>
    <property type="project" value="UniProtKB-KW"/>
</dbReference>
<dbReference type="Pfam" id="PF13639">
    <property type="entry name" value="zf-RING_2"/>
    <property type="match status" value="1"/>
</dbReference>
<evidence type="ECO:0000256" key="4">
    <source>
        <dbReference type="ARBA" id="ARBA00022723"/>
    </source>
</evidence>
<dbReference type="OrthoDB" id="8062037at2759"/>
<evidence type="ECO:0000256" key="5">
    <source>
        <dbReference type="ARBA" id="ARBA00022771"/>
    </source>
</evidence>
<sequence>MWEPAEEEPRPQRDSSLLDGLTACLNTLLRCLCCLSLEDGEREGGQRLLSAHQEALGIEASASPPRLPLRATAPLPTEAGAASESGPLLKGRGPSSSSSSLPSSLPPMPLPFFPPPRHGRQGSAGSQHGSGGGSGGNGGGGNGGESPPAGASPTKQKGKGGSKLSLLEDSEDICPTCLDPYTEDNPKVLTRCNHHFHLPCLYEWLERSSTCPVCGETMHFEELL</sequence>
<dbReference type="Proteomes" id="UP000239899">
    <property type="component" value="Unassembled WGS sequence"/>
</dbReference>
<dbReference type="EMBL" id="LHPG02000006">
    <property type="protein sequence ID" value="PRW57997.1"/>
    <property type="molecule type" value="Genomic_DNA"/>
</dbReference>
<keyword evidence="6" id="KW-0833">Ubl conjugation pathway</keyword>
<evidence type="ECO:0000256" key="7">
    <source>
        <dbReference type="ARBA" id="ARBA00022833"/>
    </source>
</evidence>
<keyword evidence="3" id="KW-0808">Transferase</keyword>
<dbReference type="PANTHER" id="PTHR46463">
    <property type="entry name" value="ZINC FINGER, RING/FYVE/PHD-TYPE"/>
    <property type="match status" value="1"/>
</dbReference>
<comment type="caution">
    <text evidence="11">The sequence shown here is derived from an EMBL/GenBank/DDBJ whole genome shotgun (WGS) entry which is preliminary data.</text>
</comment>